<dbReference type="InterPro" id="IPR000177">
    <property type="entry name" value="Apple"/>
</dbReference>
<dbReference type="CDD" id="cd01100">
    <property type="entry name" value="APPLE_Factor_XI_like"/>
    <property type="match status" value="2"/>
</dbReference>
<dbReference type="Pfam" id="PF00024">
    <property type="entry name" value="PAN_1"/>
    <property type="match status" value="3"/>
</dbReference>
<dbReference type="SMART" id="SM00223">
    <property type="entry name" value="APPLE"/>
    <property type="match status" value="4"/>
</dbReference>
<feature type="signal peptide" evidence="3">
    <location>
        <begin position="1"/>
        <end position="29"/>
    </location>
</feature>
<dbReference type="Gene3D" id="3.50.4.10">
    <property type="entry name" value="Hepatocyte Growth Factor"/>
    <property type="match status" value="4"/>
</dbReference>
<accession>A0A0H4LVB4</accession>
<dbReference type="InterPro" id="IPR006583">
    <property type="entry name" value="PAN-3_domain"/>
</dbReference>
<evidence type="ECO:0000259" key="4">
    <source>
        <dbReference type="PROSITE" id="PS50948"/>
    </source>
</evidence>
<dbReference type="AlphaFoldDB" id="A0A0H4LVB4"/>
<evidence type="ECO:0000256" key="2">
    <source>
        <dbReference type="ARBA" id="ARBA00023157"/>
    </source>
</evidence>
<evidence type="ECO:0000313" key="5">
    <source>
        <dbReference type="EMBL" id="AKP20157.1"/>
    </source>
</evidence>
<dbReference type="GO" id="GO:0006508">
    <property type="term" value="P:proteolysis"/>
    <property type="evidence" value="ECO:0007669"/>
    <property type="project" value="InterPro"/>
</dbReference>
<dbReference type="SUPFAM" id="SSF57414">
    <property type="entry name" value="Hairpin loop containing domain-like"/>
    <property type="match status" value="3"/>
</dbReference>
<protein>
    <submittedName>
        <fullName evidence="5">Microneme protein 17 B</fullName>
    </submittedName>
</protein>
<dbReference type="EMBL" id="KP890251">
    <property type="protein sequence ID" value="AKP20157.1"/>
    <property type="molecule type" value="mRNA"/>
</dbReference>
<keyword evidence="2" id="KW-1015">Disulfide bond</keyword>
<reference evidence="5" key="1">
    <citation type="submission" date="2015-03" db="EMBL/GenBank/DDBJ databases">
        <title>Peculiarities of the N. caninum Apple domain-containing paralogs MIC17A, MIC17B and MIC17C.</title>
        <authorList>
            <person name="Pollo-Oliveira L."/>
            <person name="Yatsuda A.P."/>
        </authorList>
    </citation>
    <scope>NUCLEOTIDE SEQUENCE</scope>
    <source>
        <strain evidence="5">Nc-1</strain>
    </source>
</reference>
<feature type="domain" description="Apple" evidence="4">
    <location>
        <begin position="201"/>
        <end position="277"/>
    </location>
</feature>
<dbReference type="PROSITE" id="PS50948">
    <property type="entry name" value="PAN"/>
    <property type="match status" value="2"/>
</dbReference>
<dbReference type="Pfam" id="PF08277">
    <property type="entry name" value="PAN_3"/>
    <property type="match status" value="1"/>
</dbReference>
<dbReference type="GO" id="GO:0005576">
    <property type="term" value="C:extracellular region"/>
    <property type="evidence" value="ECO:0007669"/>
    <property type="project" value="InterPro"/>
</dbReference>
<evidence type="ECO:0000256" key="3">
    <source>
        <dbReference type="SAM" id="SignalP"/>
    </source>
</evidence>
<proteinExistence type="evidence at transcript level"/>
<keyword evidence="1" id="KW-0677">Repeat</keyword>
<dbReference type="InterPro" id="IPR003609">
    <property type="entry name" value="Pan_app"/>
</dbReference>
<sequence>MEALKTVLSRRIALPVVVAAVLLQDVTEAGQYAGLRSQLVNWHSFAETDSTNYSCMVQGKEYSGYVLAELSDVSDAASCQKNCDQHPQCRFFTFVSDKKRCRLQVRQPSEVRDNSNAFSGPKRCPVCVIEGYDFKGQPNINNNGVPGVTTLAACQVACQAEPRCYGFLFNSNSKTCFFKKGKMYVSALVPDSKYIAGPKTCANERWCVMSGIQFNGGDKRTLKTKSAAACQDECLNDGDCDYFSWIESSNECLLKAGSAVGAAKMTKSGVHSGPKHCGLPTTCIKEQTKYVDDTIATYPKTEVGSFAACQRRCWKTGNCFFMHFNDEGCTLSGINATEVADANSKGGDVTC</sequence>
<evidence type="ECO:0000256" key="1">
    <source>
        <dbReference type="ARBA" id="ARBA00022737"/>
    </source>
</evidence>
<gene>
    <name evidence="5" type="primary">MIC17B</name>
</gene>
<dbReference type="VEuPathDB" id="ToxoDB:NCLIV_038110"/>
<dbReference type="OMA" id="CANERWC"/>
<dbReference type="VEuPathDB" id="ToxoDB:Ncaninum_LIV_000007500"/>
<organism evidence="5">
    <name type="scientific">Neospora caninum</name>
    <name type="common">Coccidian parasite</name>
    <dbReference type="NCBI Taxonomy" id="29176"/>
    <lineage>
        <taxon>Eukaryota</taxon>
        <taxon>Sar</taxon>
        <taxon>Alveolata</taxon>
        <taxon>Apicomplexa</taxon>
        <taxon>Conoidasida</taxon>
        <taxon>Coccidia</taxon>
        <taxon>Eucoccidiorida</taxon>
        <taxon>Eimeriorina</taxon>
        <taxon>Sarcocystidae</taxon>
        <taxon>Neospora</taxon>
    </lineage>
</organism>
<keyword evidence="3" id="KW-0732">Signal</keyword>
<feature type="domain" description="Apple" evidence="4">
    <location>
        <begin position="55"/>
        <end position="124"/>
    </location>
</feature>
<name>A0A0H4LVB4_NEOCA</name>
<feature type="chain" id="PRO_5005207847" evidence="3">
    <location>
        <begin position="30"/>
        <end position="351"/>
    </location>
</feature>